<protein>
    <recommendedName>
        <fullName evidence="4">Molybdenum ABC transporter permease</fullName>
    </recommendedName>
</protein>
<feature type="transmembrane region" description="Helical" evidence="1">
    <location>
        <begin position="50"/>
        <end position="72"/>
    </location>
</feature>
<keyword evidence="1" id="KW-1133">Transmembrane helix</keyword>
<dbReference type="RefSeq" id="WP_354617035.1">
    <property type="nucleotide sequence ID" value="NZ_JBEWYP010000001.1"/>
</dbReference>
<organism evidence="2 3">
    <name type="scientific">Sediminicola luteus</name>
    <dbReference type="NCBI Taxonomy" id="319238"/>
    <lineage>
        <taxon>Bacteria</taxon>
        <taxon>Pseudomonadati</taxon>
        <taxon>Bacteroidota</taxon>
        <taxon>Flavobacteriia</taxon>
        <taxon>Flavobacteriales</taxon>
        <taxon>Flavobacteriaceae</taxon>
        <taxon>Sediminicola</taxon>
    </lineage>
</organism>
<dbReference type="EMBL" id="JBEWYP010000001">
    <property type="protein sequence ID" value="MET7028173.1"/>
    <property type="molecule type" value="Genomic_DNA"/>
</dbReference>
<accession>A0ABV2TSE2</accession>
<comment type="caution">
    <text evidence="2">The sequence shown here is derived from an EMBL/GenBank/DDBJ whole genome shotgun (WGS) entry which is preliminary data.</text>
</comment>
<gene>
    <name evidence="2" type="ORF">ABXZ32_02135</name>
</gene>
<feature type="transmembrane region" description="Helical" evidence="1">
    <location>
        <begin position="6"/>
        <end position="23"/>
    </location>
</feature>
<sequence length="73" mass="8039">MISKGIILMVLGAIIAVIAYKILENIKLNTTKNELGVTKKPVLKDYFGKFLGIVGVLVFYLGVLLLILRYAIS</sequence>
<keyword evidence="3" id="KW-1185">Reference proteome</keyword>
<evidence type="ECO:0000313" key="2">
    <source>
        <dbReference type="EMBL" id="MET7028173.1"/>
    </source>
</evidence>
<evidence type="ECO:0008006" key="4">
    <source>
        <dbReference type="Google" id="ProtNLM"/>
    </source>
</evidence>
<reference evidence="2 3" key="1">
    <citation type="submission" date="2024-07" db="EMBL/GenBank/DDBJ databases">
        <title>The genome sequence of type strain Sediminicola luteus GDMCC 1.2596T.</title>
        <authorList>
            <person name="Liu Y."/>
        </authorList>
    </citation>
    <scope>NUCLEOTIDE SEQUENCE [LARGE SCALE GENOMIC DNA]</scope>
    <source>
        <strain evidence="2 3">GDMCC 1.2596</strain>
    </source>
</reference>
<keyword evidence="1" id="KW-0472">Membrane</keyword>
<evidence type="ECO:0000313" key="3">
    <source>
        <dbReference type="Proteomes" id="UP001549773"/>
    </source>
</evidence>
<evidence type="ECO:0000256" key="1">
    <source>
        <dbReference type="SAM" id="Phobius"/>
    </source>
</evidence>
<keyword evidence="1" id="KW-0812">Transmembrane</keyword>
<name>A0ABV2TSE2_9FLAO</name>
<dbReference type="Proteomes" id="UP001549773">
    <property type="component" value="Unassembled WGS sequence"/>
</dbReference>
<proteinExistence type="predicted"/>